<accession>A0A1Y6CKK6</accession>
<dbReference type="InterPro" id="IPR000086">
    <property type="entry name" value="NUDIX_hydrolase_dom"/>
</dbReference>
<dbReference type="CDD" id="cd02883">
    <property type="entry name" value="NUDIX_Hydrolase"/>
    <property type="match status" value="1"/>
</dbReference>
<reference evidence="4" key="1">
    <citation type="submission" date="2017-04" db="EMBL/GenBank/DDBJ databases">
        <authorList>
            <person name="Varghese N."/>
            <person name="Submissions S."/>
        </authorList>
    </citation>
    <scope>NUCLEOTIDE SEQUENCE [LARGE SCALE GENOMIC DNA]</scope>
    <source>
        <strain evidence="4">RKEM611</strain>
    </source>
</reference>
<organism evidence="3 4">
    <name type="scientific">Pseudobacteriovorax antillogorgiicola</name>
    <dbReference type="NCBI Taxonomy" id="1513793"/>
    <lineage>
        <taxon>Bacteria</taxon>
        <taxon>Pseudomonadati</taxon>
        <taxon>Bdellovibrionota</taxon>
        <taxon>Oligoflexia</taxon>
        <taxon>Oligoflexales</taxon>
        <taxon>Pseudobacteriovoracaceae</taxon>
        <taxon>Pseudobacteriovorax</taxon>
    </lineage>
</organism>
<keyword evidence="4" id="KW-1185">Reference proteome</keyword>
<dbReference type="RefSeq" id="WP_200820768.1">
    <property type="nucleotide sequence ID" value="NZ_FWZT01000020.1"/>
</dbReference>
<dbReference type="InterPro" id="IPR020084">
    <property type="entry name" value="NUDIX_hydrolase_CS"/>
</dbReference>
<keyword evidence="1" id="KW-0378">Hydrolase</keyword>
<dbReference type="Proteomes" id="UP000192907">
    <property type="component" value="Unassembled WGS sequence"/>
</dbReference>
<dbReference type="PROSITE" id="PS51462">
    <property type="entry name" value="NUDIX"/>
    <property type="match status" value="1"/>
</dbReference>
<protein>
    <submittedName>
        <fullName evidence="3">ADP-ribose pyrophosphatase YjhB, NUDIX family</fullName>
    </submittedName>
</protein>
<dbReference type="AlphaFoldDB" id="A0A1Y6CKK6"/>
<dbReference type="GO" id="GO:0016787">
    <property type="term" value="F:hydrolase activity"/>
    <property type="evidence" value="ECO:0007669"/>
    <property type="project" value="UniProtKB-KW"/>
</dbReference>
<dbReference type="STRING" id="1513793.SAMN06296036_12055"/>
<dbReference type="EMBL" id="FWZT01000020">
    <property type="protein sequence ID" value="SMF59875.1"/>
    <property type="molecule type" value="Genomic_DNA"/>
</dbReference>
<dbReference type="Gene3D" id="3.90.79.10">
    <property type="entry name" value="Nucleoside Triphosphate Pyrophosphohydrolase"/>
    <property type="match status" value="1"/>
</dbReference>
<gene>
    <name evidence="3" type="ORF">SAMN06296036_12055</name>
</gene>
<dbReference type="Pfam" id="PF00293">
    <property type="entry name" value="NUDIX"/>
    <property type="match status" value="1"/>
</dbReference>
<dbReference type="InterPro" id="IPR015797">
    <property type="entry name" value="NUDIX_hydrolase-like_dom_sf"/>
</dbReference>
<evidence type="ECO:0000313" key="4">
    <source>
        <dbReference type="Proteomes" id="UP000192907"/>
    </source>
</evidence>
<dbReference type="PROSITE" id="PS00893">
    <property type="entry name" value="NUDIX_BOX"/>
    <property type="match status" value="1"/>
</dbReference>
<proteinExistence type="predicted"/>
<sequence>MLKHALPMAIIASIISCGSDTSESDNTAADQIQVIDGTQSQTLAQTRSSDCTNRLQDWSQGPAACVVIRDNRALLVRVPYGSNPGWDFPGGYNKGGEFACQTAERETCEESGYAVRAIGKISYNVFLCEVVASNACRQPVDEGFLEKGWFNRNDIERLSYRGGSWGDKKGILRSKLGW</sequence>
<dbReference type="PROSITE" id="PS51257">
    <property type="entry name" value="PROKAR_LIPOPROTEIN"/>
    <property type="match status" value="1"/>
</dbReference>
<dbReference type="SUPFAM" id="SSF55811">
    <property type="entry name" value="Nudix"/>
    <property type="match status" value="1"/>
</dbReference>
<evidence type="ECO:0000256" key="1">
    <source>
        <dbReference type="ARBA" id="ARBA00022801"/>
    </source>
</evidence>
<evidence type="ECO:0000313" key="3">
    <source>
        <dbReference type="EMBL" id="SMF59875.1"/>
    </source>
</evidence>
<feature type="domain" description="Nudix hydrolase" evidence="2">
    <location>
        <begin position="58"/>
        <end position="173"/>
    </location>
</feature>
<evidence type="ECO:0000259" key="2">
    <source>
        <dbReference type="PROSITE" id="PS51462"/>
    </source>
</evidence>
<name>A0A1Y6CKK6_9BACT</name>